<comment type="caution">
    <text evidence="1">The sequence shown here is derived from an EMBL/GenBank/DDBJ whole genome shotgun (WGS) entry which is preliminary data.</text>
</comment>
<dbReference type="RefSeq" id="WP_101533792.1">
    <property type="nucleotide sequence ID" value="NZ_PKUQ01000017.1"/>
</dbReference>
<dbReference type="SUPFAM" id="SSF53756">
    <property type="entry name" value="UDP-Glycosyltransferase/glycogen phosphorylase"/>
    <property type="match status" value="1"/>
</dbReference>
<evidence type="ECO:0000313" key="2">
    <source>
        <dbReference type="Proteomes" id="UP000234881"/>
    </source>
</evidence>
<keyword evidence="2" id="KW-1185">Reference proteome</keyword>
<dbReference type="OrthoDB" id="7307954at2"/>
<protein>
    <submittedName>
        <fullName evidence="1">Uncharacterized protein</fullName>
    </submittedName>
</protein>
<evidence type="ECO:0000313" key="1">
    <source>
        <dbReference type="EMBL" id="PLW77255.1"/>
    </source>
</evidence>
<dbReference type="AlphaFoldDB" id="A0A2N5XS21"/>
<dbReference type="EMBL" id="PKUQ01000017">
    <property type="protein sequence ID" value="PLW77255.1"/>
    <property type="molecule type" value="Genomic_DNA"/>
</dbReference>
<accession>A0A2N5XS21</accession>
<organism evidence="1 2">
    <name type="scientific">Cohaesibacter celericrescens</name>
    <dbReference type="NCBI Taxonomy" id="2067669"/>
    <lineage>
        <taxon>Bacteria</taxon>
        <taxon>Pseudomonadati</taxon>
        <taxon>Pseudomonadota</taxon>
        <taxon>Alphaproteobacteria</taxon>
        <taxon>Hyphomicrobiales</taxon>
        <taxon>Cohaesibacteraceae</taxon>
    </lineage>
</organism>
<proteinExistence type="predicted"/>
<name>A0A2N5XS21_9HYPH</name>
<dbReference type="Proteomes" id="UP000234881">
    <property type="component" value="Unassembled WGS sequence"/>
</dbReference>
<reference evidence="1 2" key="1">
    <citation type="submission" date="2018-01" db="EMBL/GenBank/DDBJ databases">
        <title>The draft genome sequence of Cohaesibacter sp. H1304.</title>
        <authorList>
            <person name="Wang N.-N."/>
            <person name="Du Z.-J."/>
        </authorList>
    </citation>
    <scope>NUCLEOTIDE SEQUENCE [LARGE SCALE GENOMIC DNA]</scope>
    <source>
        <strain evidence="1 2">H1304</strain>
    </source>
</reference>
<dbReference type="Gene3D" id="3.40.50.2000">
    <property type="entry name" value="Glycogen Phosphorylase B"/>
    <property type="match status" value="1"/>
</dbReference>
<sequence length="657" mass="74900">MVFGTAKKNGGVLKVAAPWSLSHYIPLNGFHPLYRALFDHAPAEVDIQAWDNVQLQRFLELNKDKREKIACDVKRLEKAANSAPPGFIPKTYYEFFTPSNILLTEALEGEIEFHHTAPFPSMKRPFVFHCEAFAPVFFPFTQQGDGKYRQQAALKAHYQSIFSNPMCLAIFSHIPETLESFRLFFNSPSIDEKLFSSKAGLSNKSFDKEVYPEFSEGNVPRFLFINSASQSPNNFFKRGGHIALRFWKEYLESGRRGQLILQCGRPSDLSLKENGVDPQFVASEMGKSILWTQKYLSNHELNALMQSSQFFLLPSASLHSASILHAMHCAAIPVVTDTLGTSVYVNDGETGIVLKGMHKAIWSRDSDTGIFLDNYKMAKSVDDSLVSQLLTRVCGLLDQPDTITPLRRRILSEAKTRFSGKAFSDHFWQSVQNITESTAIDVPTLKKRQFVFKNGTLDKADWARVFESVPQPVKRIYSGDDVIFELGGTFLHAHGNSEISLNDWSVLEHYLNPSAPKLKIEYDLLALVDMLFPSDKYGPEPGKPSIVKWVSRKLMRNPKLHGLVRRFFRYLKAIILLAIRFSKYWAGYKLGFGVKEDSELVAEGIEGFNIVRYFHLFIAIPVSEGEFDVYRLNNNEYMRIYKHFRYSKLITRIINDK</sequence>
<gene>
    <name evidence="1" type="ORF">C0081_10545</name>
</gene>